<dbReference type="GO" id="GO:0043436">
    <property type="term" value="P:oxoacid metabolic process"/>
    <property type="evidence" value="ECO:0007669"/>
    <property type="project" value="UniProtKB-ARBA"/>
</dbReference>
<evidence type="ECO:0000256" key="3">
    <source>
        <dbReference type="ARBA" id="ARBA00048363"/>
    </source>
</evidence>
<dbReference type="EMBL" id="JBHUDC010000007">
    <property type="protein sequence ID" value="MFD1514232.1"/>
    <property type="molecule type" value="Genomic_DNA"/>
</dbReference>
<dbReference type="InterPro" id="IPR000891">
    <property type="entry name" value="PYR_CT"/>
</dbReference>
<dbReference type="GO" id="GO:0004410">
    <property type="term" value="F:homocitrate synthase activity"/>
    <property type="evidence" value="ECO:0007669"/>
    <property type="project" value="UniProtKB-EC"/>
</dbReference>
<dbReference type="InterPro" id="IPR002034">
    <property type="entry name" value="AIPM/Hcit_synth_CS"/>
</dbReference>
<evidence type="ECO:0000256" key="2">
    <source>
        <dbReference type="ARBA" id="ARBA00022679"/>
    </source>
</evidence>
<dbReference type="InterPro" id="IPR054691">
    <property type="entry name" value="LeuA/HCS_post-cat"/>
</dbReference>
<reference evidence="6 7" key="1">
    <citation type="journal article" date="2019" name="Int. J. Syst. Evol. Microbiol.">
        <title>The Global Catalogue of Microorganisms (GCM) 10K type strain sequencing project: providing services to taxonomists for standard genome sequencing and annotation.</title>
        <authorList>
            <consortium name="The Broad Institute Genomics Platform"/>
            <consortium name="The Broad Institute Genome Sequencing Center for Infectious Disease"/>
            <person name="Wu L."/>
            <person name="Ma J."/>
        </authorList>
    </citation>
    <scope>NUCLEOTIDE SEQUENCE [LARGE SCALE GENOMIC DNA]</scope>
    <source>
        <strain evidence="6 7">CGMCC 1.12563</strain>
    </source>
</reference>
<evidence type="ECO:0000259" key="5">
    <source>
        <dbReference type="PROSITE" id="PS50991"/>
    </source>
</evidence>
<proteinExistence type="inferred from homology"/>
<evidence type="ECO:0000256" key="1">
    <source>
        <dbReference type="ARBA" id="ARBA00006154"/>
    </source>
</evidence>
<dbReference type="PROSITE" id="PS50991">
    <property type="entry name" value="PYR_CT"/>
    <property type="match status" value="1"/>
</dbReference>
<dbReference type="Gene3D" id="3.20.20.70">
    <property type="entry name" value="Aldolase class I"/>
    <property type="match status" value="1"/>
</dbReference>
<name>A0ABD6AXD7_9EURY</name>
<keyword evidence="7" id="KW-1185">Reference proteome</keyword>
<dbReference type="PROSITE" id="PS00816">
    <property type="entry name" value="AIPM_HOMOCIT_SYNTH_2"/>
    <property type="match status" value="1"/>
</dbReference>
<protein>
    <submittedName>
        <fullName evidence="6">LeuA family protein</fullName>
    </submittedName>
</protein>
<gene>
    <name evidence="6" type="ORF">ACFSBT_13190</name>
</gene>
<dbReference type="PANTHER" id="PTHR42880">
    <property type="entry name" value="HOMOCITRATE SYNTHASE"/>
    <property type="match status" value="1"/>
</dbReference>
<dbReference type="Proteomes" id="UP001597187">
    <property type="component" value="Unassembled WGS sequence"/>
</dbReference>
<dbReference type="AlphaFoldDB" id="A0ABD6AXD7"/>
<comment type="similarity">
    <text evidence="1 4">Belongs to the alpha-IPM synthase/homocitrate synthase family.</text>
</comment>
<dbReference type="Pfam" id="PF22617">
    <property type="entry name" value="HCS_D2"/>
    <property type="match status" value="1"/>
</dbReference>
<dbReference type="RefSeq" id="WP_250874204.1">
    <property type="nucleotide sequence ID" value="NZ_JALXFV010000007.1"/>
</dbReference>
<dbReference type="Pfam" id="PF00682">
    <property type="entry name" value="HMGL-like"/>
    <property type="match status" value="1"/>
</dbReference>
<sequence>MRLSDVTLREGDQLPGREFSAEQKVDCARELDALGLDFVQPGFPATGEKDRRVLSDLAGTLDADVVGLARALDRDVDAVVDTGVEVVELFVSVSDRHLDHLLGMSREEMLDMLASAVDYAHDRGATVHVTLADAFRTDQSNVVEVVESIADVPFVSLADTVGARTPTSVSRYLETLGDTLDLETVGVHFHDDLGCATANALAAYEAGVGKADVSVAGLGERAGNSPLEEVVVACAVDLDDDLGVETRELVPTCRTVLETLGEPWDDRKAVLGPTVSEHESSIHTTAMLTDPATMEPYAPDRFGGHRRLVFGAGTGESGARKLLERASVEIDDEAVARYRETLADHGPLDTDEALALARSTFEEE</sequence>
<dbReference type="PROSITE" id="PS00815">
    <property type="entry name" value="AIPM_HOMOCIT_SYNTH_1"/>
    <property type="match status" value="1"/>
</dbReference>
<evidence type="ECO:0000256" key="4">
    <source>
        <dbReference type="RuleBase" id="RU003523"/>
    </source>
</evidence>
<keyword evidence="2 4" id="KW-0808">Transferase</keyword>
<evidence type="ECO:0000313" key="6">
    <source>
        <dbReference type="EMBL" id="MFD1514232.1"/>
    </source>
</evidence>
<feature type="domain" description="Pyruvate carboxyltransferase" evidence="5">
    <location>
        <begin position="1"/>
        <end position="250"/>
    </location>
</feature>
<accession>A0ABD6AXD7</accession>
<dbReference type="Gene3D" id="1.10.238.260">
    <property type="match status" value="1"/>
</dbReference>
<comment type="caution">
    <text evidence="6">The sequence shown here is derived from an EMBL/GenBank/DDBJ whole genome shotgun (WGS) entry which is preliminary data.</text>
</comment>
<organism evidence="6 7">
    <name type="scientific">Halomarina rubra</name>
    <dbReference type="NCBI Taxonomy" id="2071873"/>
    <lineage>
        <taxon>Archaea</taxon>
        <taxon>Methanobacteriati</taxon>
        <taxon>Methanobacteriota</taxon>
        <taxon>Stenosarchaea group</taxon>
        <taxon>Halobacteria</taxon>
        <taxon>Halobacteriales</taxon>
        <taxon>Natronomonadaceae</taxon>
        <taxon>Halomarina</taxon>
    </lineage>
</organism>
<evidence type="ECO:0000313" key="7">
    <source>
        <dbReference type="Proteomes" id="UP001597187"/>
    </source>
</evidence>
<dbReference type="InterPro" id="IPR013785">
    <property type="entry name" value="Aldolase_TIM"/>
</dbReference>
<comment type="catalytic activity">
    <reaction evidence="3">
        <text>acetyl-CoA + 2-oxoglutarate + H2O = (2R)-homocitrate + CoA + H(+)</text>
        <dbReference type="Rhea" id="RHEA:12929"/>
        <dbReference type="ChEBI" id="CHEBI:15377"/>
        <dbReference type="ChEBI" id="CHEBI:15378"/>
        <dbReference type="ChEBI" id="CHEBI:16810"/>
        <dbReference type="ChEBI" id="CHEBI:57287"/>
        <dbReference type="ChEBI" id="CHEBI:57288"/>
        <dbReference type="ChEBI" id="CHEBI:58884"/>
        <dbReference type="EC" id="2.3.3.14"/>
    </reaction>
    <physiologicalReaction direction="left-to-right" evidence="3">
        <dbReference type="Rhea" id="RHEA:12930"/>
    </physiologicalReaction>
</comment>
<dbReference type="SUPFAM" id="SSF51569">
    <property type="entry name" value="Aldolase"/>
    <property type="match status" value="1"/>
</dbReference>
<dbReference type="PANTHER" id="PTHR42880:SF1">
    <property type="entry name" value="ISOPROPYLMALATE_HOMOCITRATE_CITRAMALATE SYNTHASE FAMILY PROTEIN"/>
    <property type="match status" value="1"/>
</dbReference>